<keyword evidence="1" id="KW-1133">Transmembrane helix</keyword>
<evidence type="ECO:0000256" key="1">
    <source>
        <dbReference type="SAM" id="Phobius"/>
    </source>
</evidence>
<organism evidence="3">
    <name type="scientific">Gongylonema pulchrum</name>
    <dbReference type="NCBI Taxonomy" id="637853"/>
    <lineage>
        <taxon>Eukaryota</taxon>
        <taxon>Metazoa</taxon>
        <taxon>Ecdysozoa</taxon>
        <taxon>Nematoda</taxon>
        <taxon>Chromadorea</taxon>
        <taxon>Rhabditida</taxon>
        <taxon>Spirurina</taxon>
        <taxon>Spiruromorpha</taxon>
        <taxon>Spiruroidea</taxon>
        <taxon>Gongylonematidae</taxon>
        <taxon>Gongylonema</taxon>
    </lineage>
</organism>
<dbReference type="InterPro" id="IPR026307">
    <property type="entry name" value="TMEM132"/>
</dbReference>
<keyword evidence="1" id="KW-0472">Membrane</keyword>
<dbReference type="InterPro" id="IPR031437">
    <property type="entry name" value="Ig_TMEM132_4th"/>
</dbReference>
<dbReference type="PANTHER" id="PTHR13388">
    <property type="entry name" value="DETONATOR, ISOFORM E"/>
    <property type="match status" value="1"/>
</dbReference>
<dbReference type="AlphaFoldDB" id="A0A183DTA8"/>
<evidence type="ECO:0000259" key="2">
    <source>
        <dbReference type="Pfam" id="PF16070"/>
    </source>
</evidence>
<proteinExistence type="predicted"/>
<sequence>LQRKFSGIYLSVVSDVNAFVLFSPKHGTNHSRTSIFLENGCPSSSSHIVGTESGRRHVLQLDSIMRLDCAVMVRTASSIITMVVTVLHSVEKDCGVPGAELHRTQITLSAPLANYKSLDLDKQSPFLHLQLMSPTNFTSAARSLTTLMLHLNYNGNTEMRLTAIQMRAWLNGRIKLLSVASADSKSWTIEVDSAAHPDPHTTITCQYSSGDYLERSSKSEGDMHSDDTINIHWTVQYVVAENSTFTDKTVTKRVTTQFRITPDVVYSLLPMLKDENLINTAVLSGKQASVPMKIFAVTEAGDLNDVTSNSHCLSSESRVLKSSPTCSSLYVDGSELRGMGKIKVHVHFEALTTSVEITVWYPRLPITVWISDPILNAVKDWQIAVWKWLPGSRRRREARQFGCVNRITVRSNTPNIDYGSAPVVVAEDAVSVRRLVVEGVVDIDLDIERVPQRPREYIVSTFVQNTLTHKYQDIELIALRNSNDILLSVSLHSPAACSEPDSKAIAQVEYPVQVQFDEKPKIAGSPAPDINYNGSIISVASSTSSNWHSELLLGLIIVFGALIGIVYAVGARARRPFNEGYEKLVLPILTRLSSSSSCGKDENSQEWVWLSKAQIDSASIHSRYSQKSTVDIAATASAAANSSSLSIGSTQRSVSYRGSEISVFISPQPAIAINHDSLSRHTTSWRGRPKVKLARNAMIDSSSSEHNLSRYSNANGLFVFRHGYGFGVQCIEYKDSWCRRGAIAAERCAERNLSNIDGVRETVA</sequence>
<protein>
    <submittedName>
        <fullName evidence="3">TMEM132 domain-containing protein</fullName>
    </submittedName>
</protein>
<name>A0A183DTA8_9BILA</name>
<feature type="transmembrane region" description="Helical" evidence="1">
    <location>
        <begin position="551"/>
        <end position="570"/>
    </location>
</feature>
<dbReference type="WBParaSite" id="GPUH_0001196301-mRNA-1">
    <property type="protein sequence ID" value="GPUH_0001196301-mRNA-1"/>
    <property type="gene ID" value="GPUH_0001196301"/>
</dbReference>
<keyword evidence="1" id="KW-0812">Transmembrane</keyword>
<evidence type="ECO:0000313" key="3">
    <source>
        <dbReference type="WBParaSite" id="GPUH_0001196301-mRNA-1"/>
    </source>
</evidence>
<feature type="domain" description="Transmembrane protein family 132 fourth" evidence="2">
    <location>
        <begin position="268"/>
        <end position="364"/>
    </location>
</feature>
<dbReference type="Pfam" id="PF16070">
    <property type="entry name" value="Ig_TMEM132_4th"/>
    <property type="match status" value="1"/>
</dbReference>
<accession>A0A183DTA8</accession>
<dbReference type="PANTHER" id="PTHR13388:SF11">
    <property type="entry name" value="DETONATOR, ISOFORM E"/>
    <property type="match status" value="1"/>
</dbReference>
<reference evidence="3" key="1">
    <citation type="submission" date="2016-06" db="UniProtKB">
        <authorList>
            <consortium name="WormBaseParasite"/>
        </authorList>
    </citation>
    <scope>IDENTIFICATION</scope>
</reference>